<dbReference type="OrthoDB" id="5405281at2"/>
<feature type="active site" description="Charge relay system" evidence="5">
    <location>
        <position position="240"/>
    </location>
</feature>
<dbReference type="InterPro" id="IPR050131">
    <property type="entry name" value="Peptidase_S8_subtilisin-like"/>
</dbReference>
<evidence type="ECO:0000256" key="6">
    <source>
        <dbReference type="SAM" id="SignalP"/>
    </source>
</evidence>
<name>A0A5C6QEM3_9GAMM</name>
<dbReference type="PROSITE" id="PS00138">
    <property type="entry name" value="SUBTILASE_SER"/>
    <property type="match status" value="1"/>
</dbReference>
<dbReference type="EMBL" id="VOLR01000017">
    <property type="protein sequence ID" value="TWX57813.1"/>
    <property type="molecule type" value="Genomic_DNA"/>
</dbReference>
<evidence type="ECO:0000313" key="11">
    <source>
        <dbReference type="Proteomes" id="UP000321917"/>
    </source>
</evidence>
<dbReference type="EMBL" id="VOLQ01000013">
    <property type="protein sequence ID" value="TWX67515.1"/>
    <property type="molecule type" value="Genomic_DNA"/>
</dbReference>
<evidence type="ECO:0000313" key="8">
    <source>
        <dbReference type="EMBL" id="TWX57813.1"/>
    </source>
</evidence>
<dbReference type="AlphaFoldDB" id="A0A5C6QEM3"/>
<sequence length="447" mass="48057">MKTLPITAIFISILSTSLPAQQLTSGNVLGNISIIDRNLGDISQQIKIPRRLAPFALSSLPNVDKLTTKPLTALPDSLSIETVTGKKLWLDVEVEQGWRAVQGQWLLLADDLSKAHLIEQGAVIINESRYSGLGMALLRFNVPQAIDSKKALIKILSAKASMSLARNHIYQSQSQTSQLVDEKLVDKKLKTEKQSNAACQLKVKVGIVDSAIDTNHYAFKQANITAKSFLPAELAVSVKHGTVIASLLVGKTEQLVPLLPQGKIYSAEVFYQQSDYVQGATLSAMIAGINWLIEQDVKVINMSLAGPDNKILQTVLTLAMAKGALIIAAAGNEGPAAPPMFPAAYKDVIAVSAIDQLQQPYRWSNRGDYVDYSALGVNVLTAQSGQRVGRESGTSIAAPHVTAALACLIAKFSVDKNQLLEKLNESTIDLGPRGKDPIYGVGAIVSR</sequence>
<evidence type="ECO:0000313" key="9">
    <source>
        <dbReference type="EMBL" id="TWX67515.1"/>
    </source>
</evidence>
<evidence type="ECO:0000259" key="7">
    <source>
        <dbReference type="Pfam" id="PF00082"/>
    </source>
</evidence>
<keyword evidence="6" id="KW-0732">Signal</keyword>
<feature type="active site" description="Charge relay system" evidence="5">
    <location>
        <position position="395"/>
    </location>
</feature>
<proteinExistence type="inferred from homology"/>
<dbReference type="Proteomes" id="UP000321917">
    <property type="component" value="Unassembled WGS sequence"/>
</dbReference>
<dbReference type="PANTHER" id="PTHR43806">
    <property type="entry name" value="PEPTIDASE S8"/>
    <property type="match status" value="1"/>
</dbReference>
<feature type="domain" description="Peptidase S8/S53" evidence="7">
    <location>
        <begin position="202"/>
        <end position="442"/>
    </location>
</feature>
<feature type="chain" id="PRO_5022913258" evidence="6">
    <location>
        <begin position="21"/>
        <end position="447"/>
    </location>
</feature>
<evidence type="ECO:0000313" key="10">
    <source>
        <dbReference type="Proteomes" id="UP000321525"/>
    </source>
</evidence>
<evidence type="ECO:0000256" key="3">
    <source>
        <dbReference type="ARBA" id="ARBA00022801"/>
    </source>
</evidence>
<feature type="active site" description="Charge relay system" evidence="5">
    <location>
        <position position="209"/>
    </location>
</feature>
<organism evidence="9 11">
    <name type="scientific">Colwellia hornerae</name>
    <dbReference type="NCBI Taxonomy" id="89402"/>
    <lineage>
        <taxon>Bacteria</taxon>
        <taxon>Pseudomonadati</taxon>
        <taxon>Pseudomonadota</taxon>
        <taxon>Gammaproteobacteria</taxon>
        <taxon>Alteromonadales</taxon>
        <taxon>Colwelliaceae</taxon>
        <taxon>Colwellia</taxon>
    </lineage>
</organism>
<evidence type="ECO:0000256" key="1">
    <source>
        <dbReference type="ARBA" id="ARBA00011073"/>
    </source>
</evidence>
<dbReference type="SUPFAM" id="SSF52743">
    <property type="entry name" value="Subtilisin-like"/>
    <property type="match status" value="1"/>
</dbReference>
<protein>
    <submittedName>
        <fullName evidence="9">S8 family serine peptidase</fullName>
    </submittedName>
</protein>
<reference evidence="9 11" key="1">
    <citation type="submission" date="2019-07" db="EMBL/GenBank/DDBJ databases">
        <title>Genomes of sea-ice associated Colwellia species.</title>
        <authorList>
            <person name="Bowman J.P."/>
        </authorList>
    </citation>
    <scope>NUCLEOTIDE SEQUENCE [LARGE SCALE GENOMIC DNA]</scope>
    <source>
        <strain evidence="8 10">ACAM 607</strain>
        <strain evidence="9 11">IC036</strain>
    </source>
</reference>
<dbReference type="PRINTS" id="PR00723">
    <property type="entry name" value="SUBTILISIN"/>
</dbReference>
<dbReference type="Pfam" id="PF00082">
    <property type="entry name" value="Peptidase_S8"/>
    <property type="match status" value="1"/>
</dbReference>
<evidence type="ECO:0000256" key="5">
    <source>
        <dbReference type="PROSITE-ProRule" id="PRU01240"/>
    </source>
</evidence>
<comment type="caution">
    <text evidence="9">The sequence shown here is derived from an EMBL/GenBank/DDBJ whole genome shotgun (WGS) entry which is preliminary data.</text>
</comment>
<dbReference type="RefSeq" id="WP_146799848.1">
    <property type="nucleotide sequence ID" value="NZ_VOLP01000016.1"/>
</dbReference>
<keyword evidence="4 5" id="KW-0720">Serine protease</keyword>
<dbReference type="InterPro" id="IPR015500">
    <property type="entry name" value="Peptidase_S8_subtilisin-rel"/>
</dbReference>
<feature type="signal peptide" evidence="6">
    <location>
        <begin position="1"/>
        <end position="20"/>
    </location>
</feature>
<gene>
    <name evidence="8" type="ORF">ESZ26_12600</name>
    <name evidence="9" type="ORF">ESZ27_08470</name>
</gene>
<comment type="similarity">
    <text evidence="1 5">Belongs to the peptidase S8 family.</text>
</comment>
<dbReference type="CDD" id="cd05561">
    <property type="entry name" value="Peptidases_S8_4"/>
    <property type="match status" value="1"/>
</dbReference>
<keyword evidence="3 5" id="KW-0378">Hydrolase</keyword>
<evidence type="ECO:0000256" key="2">
    <source>
        <dbReference type="ARBA" id="ARBA00022670"/>
    </source>
</evidence>
<keyword evidence="10" id="KW-1185">Reference proteome</keyword>
<dbReference type="PROSITE" id="PS51892">
    <property type="entry name" value="SUBTILASE"/>
    <property type="match status" value="1"/>
</dbReference>
<evidence type="ECO:0000256" key="4">
    <source>
        <dbReference type="ARBA" id="ARBA00022825"/>
    </source>
</evidence>
<dbReference type="InterPro" id="IPR000209">
    <property type="entry name" value="Peptidase_S8/S53_dom"/>
</dbReference>
<dbReference type="InterPro" id="IPR036852">
    <property type="entry name" value="Peptidase_S8/S53_dom_sf"/>
</dbReference>
<accession>A0A5C6QEM3</accession>
<dbReference type="GO" id="GO:0004252">
    <property type="term" value="F:serine-type endopeptidase activity"/>
    <property type="evidence" value="ECO:0007669"/>
    <property type="project" value="UniProtKB-UniRule"/>
</dbReference>
<dbReference type="PANTHER" id="PTHR43806:SF11">
    <property type="entry name" value="CEREVISIN-RELATED"/>
    <property type="match status" value="1"/>
</dbReference>
<keyword evidence="2 5" id="KW-0645">Protease</keyword>
<dbReference type="GO" id="GO:0006508">
    <property type="term" value="P:proteolysis"/>
    <property type="evidence" value="ECO:0007669"/>
    <property type="project" value="UniProtKB-KW"/>
</dbReference>
<dbReference type="Proteomes" id="UP000321525">
    <property type="component" value="Unassembled WGS sequence"/>
</dbReference>
<dbReference type="Gene3D" id="3.40.50.200">
    <property type="entry name" value="Peptidase S8/S53 domain"/>
    <property type="match status" value="1"/>
</dbReference>
<dbReference type="InterPro" id="IPR023828">
    <property type="entry name" value="Peptidase_S8_Ser-AS"/>
</dbReference>